<keyword evidence="5" id="KW-0418">Kinase</keyword>
<dbReference type="PROSITE" id="PS50109">
    <property type="entry name" value="HIS_KIN"/>
    <property type="match status" value="1"/>
</dbReference>
<dbReference type="Pfam" id="PF00512">
    <property type="entry name" value="HisKA"/>
    <property type="match status" value="1"/>
</dbReference>
<feature type="coiled-coil region" evidence="6">
    <location>
        <begin position="562"/>
        <end position="604"/>
    </location>
</feature>
<dbReference type="Gene3D" id="1.10.287.130">
    <property type="match status" value="1"/>
</dbReference>
<reference evidence="8 9" key="1">
    <citation type="journal article" date="2019" name="Mar. Drugs">
        <title>Comparative Genomics and CAZyme Genome Repertoires of Marine Zobellia amurskyensis KMM 3526(T) and Zobellia laminariae KMM 3676(T).</title>
        <authorList>
            <person name="Chernysheva N."/>
            <person name="Bystritskaya E."/>
            <person name="Stenkova A."/>
            <person name="Golovkin I."/>
            <person name="Nedashkovskaya O."/>
            <person name="Isaeva M."/>
        </authorList>
    </citation>
    <scope>NUCLEOTIDE SEQUENCE [LARGE SCALE GENOMIC DNA]</scope>
    <source>
        <strain evidence="8 9">KMM 3526</strain>
    </source>
</reference>
<dbReference type="PRINTS" id="PR00344">
    <property type="entry name" value="BCTRLSENSOR"/>
</dbReference>
<proteinExistence type="predicted"/>
<evidence type="ECO:0000256" key="2">
    <source>
        <dbReference type="ARBA" id="ARBA00012438"/>
    </source>
</evidence>
<keyword evidence="3" id="KW-0597">Phosphoprotein</keyword>
<evidence type="ECO:0000256" key="3">
    <source>
        <dbReference type="ARBA" id="ARBA00022553"/>
    </source>
</evidence>
<comment type="caution">
    <text evidence="8">The sequence shown here is derived from an EMBL/GenBank/DDBJ whole genome shotgun (WGS) entry which is preliminary data.</text>
</comment>
<dbReference type="SMART" id="SM00387">
    <property type="entry name" value="HATPase_c"/>
    <property type="match status" value="1"/>
</dbReference>
<dbReference type="InterPro" id="IPR000014">
    <property type="entry name" value="PAS"/>
</dbReference>
<dbReference type="GO" id="GO:0000155">
    <property type="term" value="F:phosphorelay sensor kinase activity"/>
    <property type="evidence" value="ECO:0007669"/>
    <property type="project" value="InterPro"/>
</dbReference>
<dbReference type="Pfam" id="PF08448">
    <property type="entry name" value="PAS_4"/>
    <property type="match status" value="2"/>
</dbReference>
<dbReference type="SUPFAM" id="SSF55785">
    <property type="entry name" value="PYP-like sensor domain (PAS domain)"/>
    <property type="match status" value="3"/>
</dbReference>
<evidence type="ECO:0000313" key="9">
    <source>
        <dbReference type="Proteomes" id="UP000540519"/>
    </source>
</evidence>
<dbReference type="CDD" id="cd00082">
    <property type="entry name" value="HisKA"/>
    <property type="match status" value="1"/>
</dbReference>
<dbReference type="EC" id="2.7.13.3" evidence="2"/>
<dbReference type="Proteomes" id="UP000540519">
    <property type="component" value="Unassembled WGS sequence"/>
</dbReference>
<gene>
    <name evidence="8" type="ORF">D9O36_18010</name>
</gene>
<organism evidence="8 9">
    <name type="scientific">Zobellia amurskyensis</name>
    <dbReference type="NCBI Taxonomy" id="248905"/>
    <lineage>
        <taxon>Bacteria</taxon>
        <taxon>Pseudomonadati</taxon>
        <taxon>Bacteroidota</taxon>
        <taxon>Flavobacteriia</taxon>
        <taxon>Flavobacteriales</taxon>
        <taxon>Flavobacteriaceae</taxon>
        <taxon>Zobellia</taxon>
    </lineage>
</organism>
<keyword evidence="9" id="KW-1185">Reference proteome</keyword>
<evidence type="ECO:0000259" key="7">
    <source>
        <dbReference type="PROSITE" id="PS50109"/>
    </source>
</evidence>
<evidence type="ECO:0000313" key="8">
    <source>
        <dbReference type="EMBL" id="MUH37750.1"/>
    </source>
</evidence>
<comment type="catalytic activity">
    <reaction evidence="1">
        <text>ATP + protein L-histidine = ADP + protein N-phospho-L-histidine.</text>
        <dbReference type="EC" id="2.7.13.3"/>
    </reaction>
</comment>
<dbReference type="InterPro" id="IPR003661">
    <property type="entry name" value="HisK_dim/P_dom"/>
</dbReference>
<evidence type="ECO:0000256" key="6">
    <source>
        <dbReference type="SAM" id="Coils"/>
    </source>
</evidence>
<dbReference type="SMART" id="SM00091">
    <property type="entry name" value="PAS"/>
    <property type="match status" value="3"/>
</dbReference>
<dbReference type="AlphaFoldDB" id="A0A7X2ZWL9"/>
<dbReference type="Gene3D" id="3.30.565.10">
    <property type="entry name" value="Histidine kinase-like ATPase, C-terminal domain"/>
    <property type="match status" value="1"/>
</dbReference>
<dbReference type="Gene3D" id="3.30.450.20">
    <property type="entry name" value="PAS domain"/>
    <property type="match status" value="4"/>
</dbReference>
<keyword evidence="4" id="KW-0808">Transferase</keyword>
<dbReference type="PANTHER" id="PTHR43304:SF1">
    <property type="entry name" value="PAC DOMAIN-CONTAINING PROTEIN"/>
    <property type="match status" value="1"/>
</dbReference>
<dbReference type="InterPro" id="IPR036097">
    <property type="entry name" value="HisK_dim/P_sf"/>
</dbReference>
<dbReference type="SMART" id="SM00388">
    <property type="entry name" value="HisKA"/>
    <property type="match status" value="1"/>
</dbReference>
<dbReference type="Pfam" id="PF02518">
    <property type="entry name" value="HATPase_c"/>
    <property type="match status" value="1"/>
</dbReference>
<dbReference type="InterPro" id="IPR005467">
    <property type="entry name" value="His_kinase_dom"/>
</dbReference>
<dbReference type="InterPro" id="IPR036890">
    <property type="entry name" value="HATPase_C_sf"/>
</dbReference>
<feature type="domain" description="Histidine kinase" evidence="7">
    <location>
        <begin position="607"/>
        <end position="833"/>
    </location>
</feature>
<dbReference type="InterPro" id="IPR004358">
    <property type="entry name" value="Sig_transdc_His_kin-like_C"/>
</dbReference>
<dbReference type="SUPFAM" id="SSF55874">
    <property type="entry name" value="ATPase domain of HSP90 chaperone/DNA topoisomerase II/histidine kinase"/>
    <property type="match status" value="1"/>
</dbReference>
<dbReference type="OrthoDB" id="9766459at2"/>
<dbReference type="RefSeq" id="WP_155600970.1">
    <property type="nucleotide sequence ID" value="NZ_RCNR01000050.1"/>
</dbReference>
<accession>A0A7X2ZWL9</accession>
<dbReference type="InterPro" id="IPR003594">
    <property type="entry name" value="HATPase_dom"/>
</dbReference>
<evidence type="ECO:0000256" key="4">
    <source>
        <dbReference type="ARBA" id="ARBA00022679"/>
    </source>
</evidence>
<dbReference type="InterPro" id="IPR052162">
    <property type="entry name" value="Sensor_kinase/Photoreceptor"/>
</dbReference>
<evidence type="ECO:0000256" key="1">
    <source>
        <dbReference type="ARBA" id="ARBA00000085"/>
    </source>
</evidence>
<dbReference type="InterPro" id="IPR035965">
    <property type="entry name" value="PAS-like_dom_sf"/>
</dbReference>
<evidence type="ECO:0000256" key="5">
    <source>
        <dbReference type="ARBA" id="ARBA00022777"/>
    </source>
</evidence>
<dbReference type="InterPro" id="IPR013656">
    <property type="entry name" value="PAS_4"/>
</dbReference>
<sequence length="833" mass="94890">MNSNIDQKIFPFMEGGGEMGELTRNKNWETTSLGAPDTWPQSLRTTLSIVLNSRFPMYVFWGGDYTGFYNDAYRVSLGNDGKHPLILGMKGKEAWPEIWDTIQPLLISVSSGKGATWSENQLIPIYRNGKIEEAYWTFSYSPVKDEMGDINGILVTCSETTNNVNTMKNLEESENELQFAMNAAELCTWDYNPITNKFKSNDRLKEWFGLPLQDEIQLNDAMTAILEQDQQRVSEEIVTALNYDSGGKYDIIYTINNKQMNQTRIVRAVGRSWFNEKKIAYRFNGILQDITEDKIAQQKIQESEKKFRNLVKNVPIGIAIISAKDYEVNLINDKALDIWNTKRDQTEGRPIFEVLTEIESGLRPIFENVIQTQTAQSGMEYPFNFVRNGQTVTAYFNFIFSPSFDDKGDVDAILCVASEVTESVIARHHVLESEAEFQNLVLQSPIAMAILRGKNLKIEMANQAMLSHFWRKKEAEILGKNLLDIFPELKTQEYPAFLHSVMNTGKSLSVKESHALVKSNDITKEYYVDFDYVALKELDGSISGVMLTVTDVTNSVVARQKLENFSRELEQQVLERTELLKAANEKLEDTVQELKKSNDELESFAYISSHDLQEPLRKIQMMTSRILSQEKQNFSEKGRQYFDRVISSADRMRTLIEDLLAFSRTSKQEEDFEPHNLTLLLGQVIENLSEKIELTNTEIKYDDLGEAKVIPFQIRQVFQNLLENSIKFAKPDTHPKIEIKAEKIEGAKIKNLVLDAKQTYLQLSFSDNGIGFEAQYGNQIFEIFKRLHGKLEYQGTGIGLAIVKKIAINHDGAITATGTLGKGSVFCLYLPIT</sequence>
<protein>
    <recommendedName>
        <fullName evidence="2">histidine kinase</fullName>
        <ecNumber evidence="2">2.7.13.3</ecNumber>
    </recommendedName>
</protein>
<dbReference type="EMBL" id="RCNR01000050">
    <property type="protein sequence ID" value="MUH37750.1"/>
    <property type="molecule type" value="Genomic_DNA"/>
</dbReference>
<dbReference type="PANTHER" id="PTHR43304">
    <property type="entry name" value="PHYTOCHROME-LIKE PROTEIN CPH1"/>
    <property type="match status" value="1"/>
</dbReference>
<name>A0A7X2ZWL9_9FLAO</name>
<dbReference type="SUPFAM" id="SSF47384">
    <property type="entry name" value="Homodimeric domain of signal transducing histidine kinase"/>
    <property type="match status" value="1"/>
</dbReference>
<keyword evidence="6" id="KW-0175">Coiled coil</keyword>